<accession>A0A9W7C801</accession>
<dbReference type="Proteomes" id="UP001165082">
    <property type="component" value="Unassembled WGS sequence"/>
</dbReference>
<evidence type="ECO:0000259" key="1">
    <source>
        <dbReference type="Pfam" id="PF13640"/>
    </source>
</evidence>
<reference evidence="2" key="1">
    <citation type="submission" date="2022-07" db="EMBL/GenBank/DDBJ databases">
        <title>Genome analysis of Parmales, a sister group of diatoms, reveals the evolutionary specialization of diatoms from phago-mixotrophs to photoautotrophs.</title>
        <authorList>
            <person name="Ban H."/>
            <person name="Sato S."/>
            <person name="Yoshikawa S."/>
            <person name="Kazumasa Y."/>
            <person name="Nakamura Y."/>
            <person name="Ichinomiya M."/>
            <person name="Saitoh K."/>
            <person name="Sato N."/>
            <person name="Blanc-Mathieu R."/>
            <person name="Endo H."/>
            <person name="Kuwata A."/>
            <person name="Ogata H."/>
        </authorList>
    </citation>
    <scope>NUCLEOTIDE SEQUENCE</scope>
</reference>
<dbReference type="InterPro" id="IPR044862">
    <property type="entry name" value="Pro_4_hyd_alph_FE2OG_OXY"/>
</dbReference>
<evidence type="ECO:0000313" key="2">
    <source>
        <dbReference type="EMBL" id="GMI03873.1"/>
    </source>
</evidence>
<dbReference type="OrthoDB" id="5952526at2759"/>
<dbReference type="AlphaFoldDB" id="A0A9W7C801"/>
<protein>
    <recommendedName>
        <fullName evidence="1">Prolyl 4-hydroxylase alpha subunit Fe(2+) 2OG dioxygenase domain-containing protein</fullName>
    </recommendedName>
</protein>
<evidence type="ECO:0000313" key="3">
    <source>
        <dbReference type="Proteomes" id="UP001165082"/>
    </source>
</evidence>
<dbReference type="Gene3D" id="2.60.120.620">
    <property type="entry name" value="q2cbj1_9rhob like domain"/>
    <property type="match status" value="1"/>
</dbReference>
<dbReference type="EMBL" id="BRXZ01000050">
    <property type="protein sequence ID" value="GMI03873.1"/>
    <property type="molecule type" value="Genomic_DNA"/>
</dbReference>
<feature type="domain" description="Prolyl 4-hydroxylase alpha subunit Fe(2+) 2OG dioxygenase" evidence="1">
    <location>
        <begin position="71"/>
        <end position="151"/>
    </location>
</feature>
<comment type="caution">
    <text evidence="2">The sequence shown here is derived from an EMBL/GenBank/DDBJ whole genome shotgun (WGS) entry which is preliminary data.</text>
</comment>
<proteinExistence type="predicted"/>
<name>A0A9W7C801_9STRA</name>
<sequence length="186" mass="20118">MLSDSGPCSELEARLKSWSLLVGVGEFGRLPWAVFGDDVPTRGANAPLMGDPAPGWHVDGDPHLLRPSAFTDFYGRYKNRSKGKPRLMTLLVYLSGRWDEGWGAGTEFLDTPTGSVYATSVRPGRCVLLDADVTHRVTNPKVGGRPRYSLAAKVMAWEWEGTEWGGERRGVGSAKVKGKAGAAEGL</sequence>
<keyword evidence="3" id="KW-1185">Reference proteome</keyword>
<organism evidence="2 3">
    <name type="scientific">Triparma retinervis</name>
    <dbReference type="NCBI Taxonomy" id="2557542"/>
    <lineage>
        <taxon>Eukaryota</taxon>
        <taxon>Sar</taxon>
        <taxon>Stramenopiles</taxon>
        <taxon>Ochrophyta</taxon>
        <taxon>Bolidophyceae</taxon>
        <taxon>Parmales</taxon>
        <taxon>Triparmaceae</taxon>
        <taxon>Triparma</taxon>
    </lineage>
</organism>
<gene>
    <name evidence="2" type="ORF">TrRE_jg9637</name>
</gene>
<dbReference type="Pfam" id="PF13640">
    <property type="entry name" value="2OG-FeII_Oxy_3"/>
    <property type="match status" value="1"/>
</dbReference>